<dbReference type="EMBL" id="CAKMRJ010005412">
    <property type="protein sequence ID" value="CAH1442240.1"/>
    <property type="molecule type" value="Genomic_DNA"/>
</dbReference>
<keyword evidence="1" id="KW-0812">Transmembrane</keyword>
<evidence type="ECO:0000313" key="3">
    <source>
        <dbReference type="Proteomes" id="UP001157418"/>
    </source>
</evidence>
<keyword evidence="3" id="KW-1185">Reference proteome</keyword>
<reference evidence="2 3" key="1">
    <citation type="submission" date="2022-01" db="EMBL/GenBank/DDBJ databases">
        <authorList>
            <person name="Xiong W."/>
            <person name="Schranz E."/>
        </authorList>
    </citation>
    <scope>NUCLEOTIDE SEQUENCE [LARGE SCALE GENOMIC DNA]</scope>
</reference>
<gene>
    <name evidence="2" type="ORF">LVIROSA_LOCUS28242</name>
</gene>
<dbReference type="Proteomes" id="UP001157418">
    <property type="component" value="Unassembled WGS sequence"/>
</dbReference>
<keyword evidence="1" id="KW-0472">Membrane</keyword>
<evidence type="ECO:0000256" key="1">
    <source>
        <dbReference type="SAM" id="Phobius"/>
    </source>
</evidence>
<proteinExistence type="predicted"/>
<feature type="transmembrane region" description="Helical" evidence="1">
    <location>
        <begin position="48"/>
        <end position="65"/>
    </location>
</feature>
<keyword evidence="1" id="KW-1133">Transmembrane helix</keyword>
<sequence length="68" mass="7874">MSVSGSIYVHLPPVRPSVLTTVRVRVHGTITDPMKRTTSLRRKPKIRFLRCIHLFVLYTYVDFGIHPI</sequence>
<dbReference type="AlphaFoldDB" id="A0AAU9NWC1"/>
<name>A0AAU9NWC1_9ASTR</name>
<comment type="caution">
    <text evidence="2">The sequence shown here is derived from an EMBL/GenBank/DDBJ whole genome shotgun (WGS) entry which is preliminary data.</text>
</comment>
<organism evidence="2 3">
    <name type="scientific">Lactuca virosa</name>
    <dbReference type="NCBI Taxonomy" id="75947"/>
    <lineage>
        <taxon>Eukaryota</taxon>
        <taxon>Viridiplantae</taxon>
        <taxon>Streptophyta</taxon>
        <taxon>Embryophyta</taxon>
        <taxon>Tracheophyta</taxon>
        <taxon>Spermatophyta</taxon>
        <taxon>Magnoliopsida</taxon>
        <taxon>eudicotyledons</taxon>
        <taxon>Gunneridae</taxon>
        <taxon>Pentapetalae</taxon>
        <taxon>asterids</taxon>
        <taxon>campanulids</taxon>
        <taxon>Asterales</taxon>
        <taxon>Asteraceae</taxon>
        <taxon>Cichorioideae</taxon>
        <taxon>Cichorieae</taxon>
        <taxon>Lactucinae</taxon>
        <taxon>Lactuca</taxon>
    </lineage>
</organism>
<evidence type="ECO:0000313" key="2">
    <source>
        <dbReference type="EMBL" id="CAH1442240.1"/>
    </source>
</evidence>
<accession>A0AAU9NWC1</accession>
<protein>
    <submittedName>
        <fullName evidence="2">Uncharacterized protein</fullName>
    </submittedName>
</protein>